<dbReference type="InterPro" id="IPR019734">
    <property type="entry name" value="TPR_rpt"/>
</dbReference>
<accession>A0ABQ2V449</accession>
<dbReference type="SUPFAM" id="SSF52540">
    <property type="entry name" value="P-loop containing nucleoside triphosphate hydrolases"/>
    <property type="match status" value="1"/>
</dbReference>
<gene>
    <name evidence="5" type="ORF">GCM10010178_70030</name>
</gene>
<name>A0ABQ2V449_9PSEU</name>
<dbReference type="InterPro" id="IPR052386">
    <property type="entry name" value="GPSM"/>
</dbReference>
<dbReference type="Proteomes" id="UP000649573">
    <property type="component" value="Unassembled WGS sequence"/>
</dbReference>
<dbReference type="PANTHER" id="PTHR45954">
    <property type="entry name" value="LD33695P"/>
    <property type="match status" value="1"/>
</dbReference>
<proteinExistence type="predicted"/>
<dbReference type="InterPro" id="IPR027417">
    <property type="entry name" value="P-loop_NTPase"/>
</dbReference>
<dbReference type="SUPFAM" id="SSF48452">
    <property type="entry name" value="TPR-like"/>
    <property type="match status" value="1"/>
</dbReference>
<dbReference type="Gene3D" id="1.25.40.10">
    <property type="entry name" value="Tetratricopeptide repeat domain"/>
    <property type="match status" value="2"/>
</dbReference>
<keyword evidence="4" id="KW-0802">TPR repeat</keyword>
<sequence length="533" mass="57781">MRPLLPGSSSCFVLVTSRSGLAGLVARNGAHRLTLDLLSCNDSLRLLREVVGAGRVDAEPQSAATLADQCGRLPLALRVAGERAAAEPGLPLRELALDLGDERGRLDLLASDDGDASSAVRAVLSWSYRNLPPAEARLFRLLGLHPGPDFGVPVAAVLADVPLPQAKRLLQSLAGAHLVQASGAGRYRFHDVLRLYAAELVEAEEIRHTAARRMLCWYLHCASAAHHLLLPLFTPHPVVLPEPPDIPAPFTTRGHALAWCETEAANLAAAVRCAAQLGEHALAVQLPGALWGYYDLRKPWTDWIATHEIGLSSARLLGDERKRARITSALGVAYYDLQRFDEAAALFEESLAVSRTVGDDDTGSLDRLGSTYRKQGQFHRALECHRAVLALRLADGNQRSVAVTLNRLGSTYRDLGRFDESLEHLNSSLAIRREIGDLHGQGFALHSIGATYEQLGQLNEAMDAYRQSLAVRREIGDRRGEAELLSCVGNIQLRLGEAGEAREAWTQALTIFRDLGAPQAADVAGKLEALERG</sequence>
<dbReference type="InterPro" id="IPR011990">
    <property type="entry name" value="TPR-like_helical_dom_sf"/>
</dbReference>
<keyword evidence="2" id="KW-0963">Cytoplasm</keyword>
<dbReference type="SMART" id="SM00028">
    <property type="entry name" value="TPR"/>
    <property type="match status" value="5"/>
</dbReference>
<evidence type="ECO:0000256" key="1">
    <source>
        <dbReference type="ARBA" id="ARBA00004496"/>
    </source>
</evidence>
<dbReference type="EMBL" id="BMRE01000044">
    <property type="protein sequence ID" value="GGU68248.1"/>
    <property type="molecule type" value="Genomic_DNA"/>
</dbReference>
<dbReference type="PROSITE" id="PS50005">
    <property type="entry name" value="TPR"/>
    <property type="match status" value="3"/>
</dbReference>
<keyword evidence="3" id="KW-0677">Repeat</keyword>
<feature type="repeat" description="TPR" evidence="4">
    <location>
        <begin position="402"/>
        <end position="435"/>
    </location>
</feature>
<dbReference type="PANTHER" id="PTHR45954:SF1">
    <property type="entry name" value="LD33695P"/>
    <property type="match status" value="1"/>
</dbReference>
<protein>
    <recommendedName>
        <fullName evidence="7">Tetratricopeptide repeat-containing protein</fullName>
    </recommendedName>
</protein>
<evidence type="ECO:0000313" key="5">
    <source>
        <dbReference type="EMBL" id="GGU68248.1"/>
    </source>
</evidence>
<keyword evidence="6" id="KW-1185">Reference proteome</keyword>
<feature type="repeat" description="TPR" evidence="4">
    <location>
        <begin position="324"/>
        <end position="357"/>
    </location>
</feature>
<comment type="caution">
    <text evidence="5">The sequence shown here is derived from an EMBL/GenBank/DDBJ whole genome shotgun (WGS) entry which is preliminary data.</text>
</comment>
<dbReference type="Pfam" id="PF13424">
    <property type="entry name" value="TPR_12"/>
    <property type="match status" value="2"/>
</dbReference>
<evidence type="ECO:0008006" key="7">
    <source>
        <dbReference type="Google" id="ProtNLM"/>
    </source>
</evidence>
<evidence type="ECO:0000313" key="6">
    <source>
        <dbReference type="Proteomes" id="UP000649573"/>
    </source>
</evidence>
<evidence type="ECO:0000256" key="2">
    <source>
        <dbReference type="ARBA" id="ARBA00022490"/>
    </source>
</evidence>
<evidence type="ECO:0000256" key="4">
    <source>
        <dbReference type="PROSITE-ProRule" id="PRU00339"/>
    </source>
</evidence>
<feature type="repeat" description="TPR" evidence="4">
    <location>
        <begin position="442"/>
        <end position="475"/>
    </location>
</feature>
<evidence type="ECO:0000256" key="3">
    <source>
        <dbReference type="ARBA" id="ARBA00022737"/>
    </source>
</evidence>
<organism evidence="5 6">
    <name type="scientific">Lentzea flava</name>
    <dbReference type="NCBI Taxonomy" id="103732"/>
    <lineage>
        <taxon>Bacteria</taxon>
        <taxon>Bacillati</taxon>
        <taxon>Actinomycetota</taxon>
        <taxon>Actinomycetes</taxon>
        <taxon>Pseudonocardiales</taxon>
        <taxon>Pseudonocardiaceae</taxon>
        <taxon>Lentzea</taxon>
    </lineage>
</organism>
<reference evidence="6" key="1">
    <citation type="journal article" date="2019" name="Int. J. Syst. Evol. Microbiol.">
        <title>The Global Catalogue of Microorganisms (GCM) 10K type strain sequencing project: providing services to taxonomists for standard genome sequencing and annotation.</title>
        <authorList>
            <consortium name="The Broad Institute Genomics Platform"/>
            <consortium name="The Broad Institute Genome Sequencing Center for Infectious Disease"/>
            <person name="Wu L."/>
            <person name="Ma J."/>
        </authorList>
    </citation>
    <scope>NUCLEOTIDE SEQUENCE [LARGE SCALE GENOMIC DNA]</scope>
    <source>
        <strain evidence="6">JCM 3296</strain>
    </source>
</reference>
<comment type="subcellular location">
    <subcellularLocation>
        <location evidence="1">Cytoplasm</location>
    </subcellularLocation>
</comment>